<evidence type="ECO:0000256" key="3">
    <source>
        <dbReference type="ARBA" id="ARBA00022801"/>
    </source>
</evidence>
<dbReference type="InterPro" id="IPR051202">
    <property type="entry name" value="Peptidase_C40"/>
</dbReference>
<evidence type="ECO:0000259" key="5">
    <source>
        <dbReference type="PROSITE" id="PS51935"/>
    </source>
</evidence>
<evidence type="ECO:0000256" key="2">
    <source>
        <dbReference type="ARBA" id="ARBA00022670"/>
    </source>
</evidence>
<protein>
    <submittedName>
        <fullName evidence="6">Cell wall-associated NlpC family hydrolase</fullName>
    </submittedName>
</protein>
<dbReference type="EMBL" id="SOBR01000004">
    <property type="protein sequence ID" value="TDU22025.1"/>
    <property type="molecule type" value="Genomic_DNA"/>
</dbReference>
<dbReference type="InterPro" id="IPR038765">
    <property type="entry name" value="Papain-like_cys_pep_sf"/>
</dbReference>
<dbReference type="GO" id="GO:0006508">
    <property type="term" value="P:proteolysis"/>
    <property type="evidence" value="ECO:0007669"/>
    <property type="project" value="UniProtKB-KW"/>
</dbReference>
<keyword evidence="3 6" id="KW-0378">Hydrolase</keyword>
<dbReference type="InterPro" id="IPR000064">
    <property type="entry name" value="NLP_P60_dom"/>
</dbReference>
<sequence length="176" mass="18878">MGRHRFASSTSTPYSPHHALGWAVMLLALLVLAGCSSSQRIATQDTGPIEAQNLSIERALILASAKQALGTPYQWGGTSLESGVDCSGLVQMSYAAAGIQVPRTSNQQYQALDQREQARPGDLLFFGAGDRATHVGIYLGDRRMIHAPGSGREVTISSLNIRYWRKHYLGAAGPAP</sequence>
<dbReference type="PROSITE" id="PS51257">
    <property type="entry name" value="PROKAR_LIPOPROTEIN"/>
    <property type="match status" value="1"/>
</dbReference>
<evidence type="ECO:0000256" key="4">
    <source>
        <dbReference type="ARBA" id="ARBA00022807"/>
    </source>
</evidence>
<proteinExistence type="inferred from homology"/>
<keyword evidence="7" id="KW-1185">Reference proteome</keyword>
<dbReference type="PANTHER" id="PTHR47053">
    <property type="entry name" value="MUREIN DD-ENDOPEPTIDASE MEPH-RELATED"/>
    <property type="match status" value="1"/>
</dbReference>
<reference evidence="6 7" key="1">
    <citation type="submission" date="2019-03" db="EMBL/GenBank/DDBJ databases">
        <title>Genomic Encyclopedia of Type Strains, Phase IV (KMG-IV): sequencing the most valuable type-strain genomes for metagenomic binning, comparative biology and taxonomic classification.</title>
        <authorList>
            <person name="Goeker M."/>
        </authorList>
    </citation>
    <scope>NUCLEOTIDE SEQUENCE [LARGE SCALE GENOMIC DNA]</scope>
    <source>
        <strain evidence="6 7">DSM 6770</strain>
    </source>
</reference>
<keyword evidence="4" id="KW-0788">Thiol protease</keyword>
<dbReference type="SUPFAM" id="SSF54001">
    <property type="entry name" value="Cysteine proteinases"/>
    <property type="match status" value="1"/>
</dbReference>
<dbReference type="Gene3D" id="3.90.1720.10">
    <property type="entry name" value="endopeptidase domain like (from Nostoc punctiforme)"/>
    <property type="match status" value="1"/>
</dbReference>
<feature type="domain" description="NlpC/P60" evidence="5">
    <location>
        <begin position="54"/>
        <end position="175"/>
    </location>
</feature>
<evidence type="ECO:0000313" key="7">
    <source>
        <dbReference type="Proteomes" id="UP000295380"/>
    </source>
</evidence>
<evidence type="ECO:0000313" key="6">
    <source>
        <dbReference type="EMBL" id="TDU22025.1"/>
    </source>
</evidence>
<comment type="similarity">
    <text evidence="1">Belongs to the peptidase C40 family.</text>
</comment>
<organism evidence="6 7">
    <name type="scientific">Chromohalobacter marismortui</name>
    <dbReference type="NCBI Taxonomy" id="42055"/>
    <lineage>
        <taxon>Bacteria</taxon>
        <taxon>Pseudomonadati</taxon>
        <taxon>Pseudomonadota</taxon>
        <taxon>Gammaproteobacteria</taxon>
        <taxon>Oceanospirillales</taxon>
        <taxon>Halomonadaceae</taxon>
        <taxon>Chromohalobacter</taxon>
    </lineage>
</organism>
<accession>A0A4R7NMH2</accession>
<keyword evidence="2" id="KW-0645">Protease</keyword>
<gene>
    <name evidence="6" type="ORF">C8E00_104205</name>
</gene>
<dbReference type="Pfam" id="PF00877">
    <property type="entry name" value="NLPC_P60"/>
    <property type="match status" value="1"/>
</dbReference>
<evidence type="ECO:0000256" key="1">
    <source>
        <dbReference type="ARBA" id="ARBA00007074"/>
    </source>
</evidence>
<dbReference type="AlphaFoldDB" id="A0A4R7NMH2"/>
<dbReference type="GO" id="GO:0008234">
    <property type="term" value="F:cysteine-type peptidase activity"/>
    <property type="evidence" value="ECO:0007669"/>
    <property type="project" value="UniProtKB-KW"/>
</dbReference>
<dbReference type="PANTHER" id="PTHR47053:SF1">
    <property type="entry name" value="MUREIN DD-ENDOPEPTIDASE MEPH-RELATED"/>
    <property type="match status" value="1"/>
</dbReference>
<dbReference type="OrthoDB" id="9807055at2"/>
<dbReference type="Proteomes" id="UP000295380">
    <property type="component" value="Unassembled WGS sequence"/>
</dbReference>
<dbReference type="PROSITE" id="PS51935">
    <property type="entry name" value="NLPC_P60"/>
    <property type="match status" value="1"/>
</dbReference>
<name>A0A4R7NMH2_9GAMM</name>
<comment type="caution">
    <text evidence="6">The sequence shown here is derived from an EMBL/GenBank/DDBJ whole genome shotgun (WGS) entry which is preliminary data.</text>
</comment>